<gene>
    <name evidence="6" type="ORF">K469DRAFT_628648</name>
</gene>
<evidence type="ECO:0000256" key="1">
    <source>
        <dbReference type="ARBA" id="ARBA00005979"/>
    </source>
</evidence>
<evidence type="ECO:0000256" key="4">
    <source>
        <dbReference type="ARBA" id="ARBA00023002"/>
    </source>
</evidence>
<dbReference type="PANTHER" id="PTHR43656:SF2">
    <property type="entry name" value="BINDING OXIDOREDUCTASE, PUTATIVE (AFU_ORTHOLOGUE AFUA_2G08260)-RELATED"/>
    <property type="match status" value="1"/>
</dbReference>
<accession>A0A6A6E712</accession>
<dbReference type="OrthoDB" id="1663137at2759"/>
<dbReference type="InterPro" id="IPR051799">
    <property type="entry name" value="NADH_flavin_oxidoreductase"/>
</dbReference>
<evidence type="ECO:0000313" key="7">
    <source>
        <dbReference type="Proteomes" id="UP000800200"/>
    </source>
</evidence>
<reference evidence="6" key="1">
    <citation type="journal article" date="2020" name="Stud. Mycol.">
        <title>101 Dothideomycetes genomes: a test case for predicting lifestyles and emergence of pathogens.</title>
        <authorList>
            <person name="Haridas S."/>
            <person name="Albert R."/>
            <person name="Binder M."/>
            <person name="Bloem J."/>
            <person name="Labutti K."/>
            <person name="Salamov A."/>
            <person name="Andreopoulos B."/>
            <person name="Baker S."/>
            <person name="Barry K."/>
            <person name="Bills G."/>
            <person name="Bluhm B."/>
            <person name="Cannon C."/>
            <person name="Castanera R."/>
            <person name="Culley D."/>
            <person name="Daum C."/>
            <person name="Ezra D."/>
            <person name="Gonzalez J."/>
            <person name="Henrissat B."/>
            <person name="Kuo A."/>
            <person name="Liang C."/>
            <person name="Lipzen A."/>
            <person name="Lutzoni F."/>
            <person name="Magnuson J."/>
            <person name="Mondo S."/>
            <person name="Nolan M."/>
            <person name="Ohm R."/>
            <person name="Pangilinan J."/>
            <person name="Park H.-J."/>
            <person name="Ramirez L."/>
            <person name="Alfaro M."/>
            <person name="Sun H."/>
            <person name="Tritt A."/>
            <person name="Yoshinaga Y."/>
            <person name="Zwiers L.-H."/>
            <person name="Turgeon B."/>
            <person name="Goodwin S."/>
            <person name="Spatafora J."/>
            <person name="Crous P."/>
            <person name="Grigoriev I."/>
        </authorList>
    </citation>
    <scope>NUCLEOTIDE SEQUENCE</scope>
    <source>
        <strain evidence="6">CBS 207.26</strain>
    </source>
</reference>
<keyword evidence="4" id="KW-0560">Oxidoreductase</keyword>
<comment type="similarity">
    <text evidence="1">Belongs to the NADH:flavin oxidoreductase/NADH oxidase family.</text>
</comment>
<evidence type="ECO:0000256" key="3">
    <source>
        <dbReference type="ARBA" id="ARBA00022643"/>
    </source>
</evidence>
<evidence type="ECO:0000313" key="6">
    <source>
        <dbReference type="EMBL" id="KAF2187727.1"/>
    </source>
</evidence>
<dbReference type="SUPFAM" id="SSF51395">
    <property type="entry name" value="FMN-linked oxidoreductases"/>
    <property type="match status" value="1"/>
</dbReference>
<dbReference type="PANTHER" id="PTHR43656">
    <property type="entry name" value="BINDING OXIDOREDUCTASE, PUTATIVE (AFU_ORTHOLOGUE AFUA_2G08260)-RELATED"/>
    <property type="match status" value="1"/>
</dbReference>
<protein>
    <submittedName>
        <fullName evidence="6">Flavin oxidoreductase</fullName>
    </submittedName>
</protein>
<evidence type="ECO:0000256" key="2">
    <source>
        <dbReference type="ARBA" id="ARBA00022630"/>
    </source>
</evidence>
<keyword evidence="3" id="KW-0288">FMN</keyword>
<keyword evidence="7" id="KW-1185">Reference proteome</keyword>
<dbReference type="EMBL" id="ML994626">
    <property type="protein sequence ID" value="KAF2187727.1"/>
    <property type="molecule type" value="Genomic_DNA"/>
</dbReference>
<name>A0A6A6E712_9PEZI</name>
<proteinExistence type="inferred from homology"/>
<dbReference type="Pfam" id="PF00724">
    <property type="entry name" value="Oxidored_FMN"/>
    <property type="match status" value="1"/>
</dbReference>
<feature type="domain" description="NADH:flavin oxidoreductase/NADH oxidase N-terminal" evidence="5">
    <location>
        <begin position="7"/>
        <end position="354"/>
    </location>
</feature>
<dbReference type="InterPro" id="IPR013785">
    <property type="entry name" value="Aldolase_TIM"/>
</dbReference>
<keyword evidence="2" id="KW-0285">Flavoprotein</keyword>
<sequence length="414" mass="44580">MPSKLSTPVDLPCGLTFPNRLVKASMAEYMAGKTSDPGEKYISAYSNWGSGGWGAIFTGNVEVSSIYCGSNGSVTVKPSISASTRDAWTQWALASQQNGTPAIVQIVHPGRQSPVKSGDRGFFDKTIAPSAVALNIGNGILERQLVALLFGTPREMTINDIQEVVGQFVAAAKLAYETGFKGVELHGAHGYLLSQFLSPKSNLRTDAYGGTAAKRAKIVIDIIRAIRKEVPASFCVGIKLNSADVAGSENLEESLEQIGLIAQEQVDFLEISGGSYENPRMMVGDKTGSVRKSTREAFFLDYAREVRAKYPNITLMVTGGFRSREGMEAALESNACDLIGLARPAAVFPHFPKDILLNENVRDGDALVDLPTVKGHWLLKLIPVKHVGAGVNTIYYAMQIQKMGIGQKPQLPKA</sequence>
<dbReference type="GO" id="GO:0016491">
    <property type="term" value="F:oxidoreductase activity"/>
    <property type="evidence" value="ECO:0007669"/>
    <property type="project" value="UniProtKB-KW"/>
</dbReference>
<dbReference type="InterPro" id="IPR001155">
    <property type="entry name" value="OxRdtase_FMN_N"/>
</dbReference>
<dbReference type="AlphaFoldDB" id="A0A6A6E712"/>
<organism evidence="6 7">
    <name type="scientific">Zopfia rhizophila CBS 207.26</name>
    <dbReference type="NCBI Taxonomy" id="1314779"/>
    <lineage>
        <taxon>Eukaryota</taxon>
        <taxon>Fungi</taxon>
        <taxon>Dikarya</taxon>
        <taxon>Ascomycota</taxon>
        <taxon>Pezizomycotina</taxon>
        <taxon>Dothideomycetes</taxon>
        <taxon>Dothideomycetes incertae sedis</taxon>
        <taxon>Zopfiaceae</taxon>
        <taxon>Zopfia</taxon>
    </lineage>
</organism>
<dbReference type="GO" id="GO:0010181">
    <property type="term" value="F:FMN binding"/>
    <property type="evidence" value="ECO:0007669"/>
    <property type="project" value="InterPro"/>
</dbReference>
<dbReference type="Gene3D" id="3.20.20.70">
    <property type="entry name" value="Aldolase class I"/>
    <property type="match status" value="1"/>
</dbReference>
<evidence type="ECO:0000259" key="5">
    <source>
        <dbReference type="Pfam" id="PF00724"/>
    </source>
</evidence>
<dbReference type="Proteomes" id="UP000800200">
    <property type="component" value="Unassembled WGS sequence"/>
</dbReference>
<dbReference type="CDD" id="cd04733">
    <property type="entry name" value="OYE_like_2_FMN"/>
    <property type="match status" value="1"/>
</dbReference>